<accession>A0ABN3RPL4</accession>
<keyword evidence="2" id="KW-1185">Reference proteome</keyword>
<dbReference type="RefSeq" id="WP_346146601.1">
    <property type="nucleotide sequence ID" value="NZ_BAAATE010000006.1"/>
</dbReference>
<reference evidence="1 2" key="1">
    <citation type="journal article" date="2019" name="Int. J. Syst. Evol. Microbiol.">
        <title>The Global Catalogue of Microorganisms (GCM) 10K type strain sequencing project: providing services to taxonomists for standard genome sequencing and annotation.</title>
        <authorList>
            <consortium name="The Broad Institute Genomics Platform"/>
            <consortium name="The Broad Institute Genome Sequencing Center for Infectious Disease"/>
            <person name="Wu L."/>
            <person name="Ma J."/>
        </authorList>
    </citation>
    <scope>NUCLEOTIDE SEQUENCE [LARGE SCALE GENOMIC DNA]</scope>
    <source>
        <strain evidence="1 2">JCM 6835</strain>
    </source>
</reference>
<evidence type="ECO:0000313" key="1">
    <source>
        <dbReference type="EMBL" id="GAA2657714.1"/>
    </source>
</evidence>
<comment type="caution">
    <text evidence="1">The sequence shown here is derived from an EMBL/GenBank/DDBJ whole genome shotgun (WGS) entry which is preliminary data.</text>
</comment>
<evidence type="ECO:0000313" key="2">
    <source>
        <dbReference type="Proteomes" id="UP001501666"/>
    </source>
</evidence>
<proteinExistence type="predicted"/>
<protein>
    <submittedName>
        <fullName evidence="1">Uncharacterized protein</fullName>
    </submittedName>
</protein>
<name>A0ABN3RPL4_9ACTN</name>
<dbReference type="EMBL" id="BAAATE010000006">
    <property type="protein sequence ID" value="GAA2657714.1"/>
    <property type="molecule type" value="Genomic_DNA"/>
</dbReference>
<dbReference type="Proteomes" id="UP001501666">
    <property type="component" value="Unassembled WGS sequence"/>
</dbReference>
<sequence>MTSRADRRRRPAWTIRQGDVIHDTLAPMRVTGWHSLQLCGVTPSRVPMRVTHPLGRQLDVTRLIDVDDPDEKDTLMTNPNLAFIAMSTTGSSADSHEIWELSVQLRLDVPGSRDVVCHWQLPVAELQRADGRALHELRFYERYRGQPQPVALDVELGSHRPMVMADIARQLAAFLLDAHPVMLHPEHDQPFLAAFLRRQGQPAAWKPAVPVTALAAGAAYGYAAGWNRHVEVVQPDLFGDDGAVSAFTRRIDTSGYGMPWRPVDLAKDMGLSPSAYADPVSAAGRLDLTVQLWDAVVQPLAPLAAPSAAAVAEASTAVISLAS</sequence>
<gene>
    <name evidence="1" type="ORF">GCM10010412_028620</name>
</gene>
<organism evidence="1 2">
    <name type="scientific">Nonomuraea recticatena</name>
    <dbReference type="NCBI Taxonomy" id="46178"/>
    <lineage>
        <taxon>Bacteria</taxon>
        <taxon>Bacillati</taxon>
        <taxon>Actinomycetota</taxon>
        <taxon>Actinomycetes</taxon>
        <taxon>Streptosporangiales</taxon>
        <taxon>Streptosporangiaceae</taxon>
        <taxon>Nonomuraea</taxon>
    </lineage>
</organism>